<evidence type="ECO:0000256" key="4">
    <source>
        <dbReference type="ARBA" id="ARBA00023125"/>
    </source>
</evidence>
<dbReference type="GO" id="GO:0008270">
    <property type="term" value="F:zinc ion binding"/>
    <property type="evidence" value="ECO:0007669"/>
    <property type="project" value="UniProtKB-KW"/>
</dbReference>
<dbReference type="SMART" id="SM00980">
    <property type="entry name" value="THAP"/>
    <property type="match status" value="1"/>
</dbReference>
<dbReference type="PANTHER" id="PTHR46600">
    <property type="entry name" value="THAP DOMAIN-CONTAINING"/>
    <property type="match status" value="1"/>
</dbReference>
<dbReference type="SMART" id="SM00692">
    <property type="entry name" value="DM3"/>
    <property type="match status" value="1"/>
</dbReference>
<proteinExistence type="predicted"/>
<keyword evidence="4 5" id="KW-0238">DNA-binding</keyword>
<keyword evidence="3" id="KW-0862">Zinc</keyword>
<feature type="domain" description="THAP-type" evidence="6">
    <location>
        <begin position="1"/>
        <end position="90"/>
    </location>
</feature>
<dbReference type="InterPro" id="IPR038441">
    <property type="entry name" value="THAP_Znf_sf"/>
</dbReference>
<dbReference type="PROSITE" id="PS50950">
    <property type="entry name" value="ZF_THAP"/>
    <property type="match status" value="1"/>
</dbReference>
<dbReference type="InParanoid" id="A0A1X7UP36"/>
<dbReference type="AlphaFoldDB" id="A0A1X7UP36"/>
<protein>
    <recommendedName>
        <fullName evidence="6">THAP-type domain-containing protein</fullName>
    </recommendedName>
</protein>
<reference evidence="7" key="1">
    <citation type="submission" date="2017-05" db="UniProtKB">
        <authorList>
            <consortium name="EnsemblMetazoa"/>
        </authorList>
    </citation>
    <scope>IDENTIFICATION</scope>
</reference>
<evidence type="ECO:0000256" key="2">
    <source>
        <dbReference type="ARBA" id="ARBA00022771"/>
    </source>
</evidence>
<dbReference type="InterPro" id="IPR026516">
    <property type="entry name" value="THAP1/10"/>
</dbReference>
<dbReference type="SUPFAM" id="SSF57716">
    <property type="entry name" value="Glucocorticoid receptor-like (DNA-binding domain)"/>
    <property type="match status" value="1"/>
</dbReference>
<dbReference type="InterPro" id="IPR006612">
    <property type="entry name" value="THAP_Znf"/>
</dbReference>
<dbReference type="PANTHER" id="PTHR46600:SF11">
    <property type="entry name" value="THAP DOMAIN-CONTAINING PROTEIN 10"/>
    <property type="match status" value="1"/>
</dbReference>
<dbReference type="GO" id="GO:0043565">
    <property type="term" value="F:sequence-specific DNA binding"/>
    <property type="evidence" value="ECO:0007669"/>
    <property type="project" value="InterPro"/>
</dbReference>
<accession>A0A1X7UP36</accession>
<evidence type="ECO:0000256" key="3">
    <source>
        <dbReference type="ARBA" id="ARBA00022833"/>
    </source>
</evidence>
<dbReference type="OMA" id="SESICVH"/>
<dbReference type="EnsemblMetazoa" id="Aqu2.1.29279_001">
    <property type="protein sequence ID" value="Aqu2.1.29279_001"/>
    <property type="gene ID" value="Aqu2.1.29279"/>
</dbReference>
<dbReference type="Gene3D" id="6.20.210.20">
    <property type="entry name" value="THAP domain"/>
    <property type="match status" value="1"/>
</dbReference>
<dbReference type="Pfam" id="PF05485">
    <property type="entry name" value="THAP"/>
    <property type="match status" value="1"/>
</dbReference>
<evidence type="ECO:0000256" key="5">
    <source>
        <dbReference type="PROSITE-ProRule" id="PRU00309"/>
    </source>
</evidence>
<name>A0A1X7UP36_AMPQE</name>
<evidence type="ECO:0000259" key="6">
    <source>
        <dbReference type="PROSITE" id="PS50950"/>
    </source>
</evidence>
<sequence length="121" mass="13788">MPKRCVAYGCGSTNRDGISLFSFPKDDKLCKLWTQQVQRARDKWSRPTAYSFLCSNHFSPDCFEPDSKLAARFNLQKVQRLNPGAVPSTVNPEKITSIIINDFITPSSLTSFYNNEFKKTK</sequence>
<keyword evidence="2 5" id="KW-0863">Zinc-finger</keyword>
<evidence type="ECO:0000256" key="1">
    <source>
        <dbReference type="ARBA" id="ARBA00022723"/>
    </source>
</evidence>
<organism evidence="7">
    <name type="scientific">Amphimedon queenslandica</name>
    <name type="common">Sponge</name>
    <dbReference type="NCBI Taxonomy" id="400682"/>
    <lineage>
        <taxon>Eukaryota</taxon>
        <taxon>Metazoa</taxon>
        <taxon>Porifera</taxon>
        <taxon>Demospongiae</taxon>
        <taxon>Heteroscleromorpha</taxon>
        <taxon>Haplosclerida</taxon>
        <taxon>Niphatidae</taxon>
        <taxon>Amphimedon</taxon>
    </lineage>
</organism>
<evidence type="ECO:0000313" key="7">
    <source>
        <dbReference type="EnsemblMetazoa" id="Aqu2.1.29279_001"/>
    </source>
</evidence>
<keyword evidence="1" id="KW-0479">Metal-binding</keyword>